<organism evidence="1">
    <name type="scientific">marine sediment metagenome</name>
    <dbReference type="NCBI Taxonomy" id="412755"/>
    <lineage>
        <taxon>unclassified sequences</taxon>
        <taxon>metagenomes</taxon>
        <taxon>ecological metagenomes</taxon>
    </lineage>
</organism>
<protein>
    <submittedName>
        <fullName evidence="1">Uncharacterized protein</fullName>
    </submittedName>
</protein>
<name>A0A0F9AIB3_9ZZZZ</name>
<gene>
    <name evidence="1" type="ORF">LCGC14_2567140</name>
</gene>
<dbReference type="EMBL" id="LAZR01042538">
    <property type="protein sequence ID" value="KKL09309.1"/>
    <property type="molecule type" value="Genomic_DNA"/>
</dbReference>
<comment type="caution">
    <text evidence="1">The sequence shown here is derived from an EMBL/GenBank/DDBJ whole genome shotgun (WGS) entry which is preliminary data.</text>
</comment>
<reference evidence="1" key="1">
    <citation type="journal article" date="2015" name="Nature">
        <title>Complex archaea that bridge the gap between prokaryotes and eukaryotes.</title>
        <authorList>
            <person name="Spang A."/>
            <person name="Saw J.H."/>
            <person name="Jorgensen S.L."/>
            <person name="Zaremba-Niedzwiedzka K."/>
            <person name="Martijn J."/>
            <person name="Lind A.E."/>
            <person name="van Eijk R."/>
            <person name="Schleper C."/>
            <person name="Guy L."/>
            <person name="Ettema T.J."/>
        </authorList>
    </citation>
    <scope>NUCLEOTIDE SEQUENCE</scope>
</reference>
<proteinExistence type="predicted"/>
<feature type="non-terminal residue" evidence="1">
    <location>
        <position position="1"/>
    </location>
</feature>
<sequence length="183" mass="20166">LLPAGELVYNYVTEEWFPPWARELSLDCGLRFKDTNKQDASYGATAAGWICRLENDTTDKNTSNADVAISHSVKTRAIAVEQKQSTTLRFDFRRIQIEAKARTAGSVTTKTFKDMATSGTTQAVPETISLVNSGFNLTVDSLDVSVKDCVAMQVEFSNSTADEEIEIYSMVYAVETRGEVGVK</sequence>
<dbReference type="AlphaFoldDB" id="A0A0F9AIB3"/>
<evidence type="ECO:0000313" key="1">
    <source>
        <dbReference type="EMBL" id="KKL09309.1"/>
    </source>
</evidence>
<accession>A0A0F9AIB3</accession>